<comment type="caution">
    <text evidence="1">The sequence shown here is derived from an EMBL/GenBank/DDBJ whole genome shotgun (WGS) entry which is preliminary data.</text>
</comment>
<reference evidence="1" key="1">
    <citation type="submission" date="2020-11" db="EMBL/GenBank/DDBJ databases">
        <authorList>
            <person name="Whiteford S."/>
        </authorList>
    </citation>
    <scope>NUCLEOTIDE SEQUENCE</scope>
</reference>
<keyword evidence="2" id="KW-1185">Reference proteome</keyword>
<accession>A0A8S4GBH2</accession>
<dbReference type="Proteomes" id="UP000653454">
    <property type="component" value="Unassembled WGS sequence"/>
</dbReference>
<evidence type="ECO:0000313" key="1">
    <source>
        <dbReference type="EMBL" id="CAG9137996.1"/>
    </source>
</evidence>
<evidence type="ECO:0000313" key="2">
    <source>
        <dbReference type="Proteomes" id="UP000653454"/>
    </source>
</evidence>
<dbReference type="AlphaFoldDB" id="A0A8S4GBH2"/>
<sequence>MPINRSPPRSLPAPAQPANQGAAERESCDPPASISVQHYDSAPDLRLLLDTVTERKKRKFDHSDSNIIDVMKEMFNAFARDQDARFERLQTTISNLKEQNNELTLSVELMSSKYDEFLVKISELESERKKDKEAIYFLEDKIEYLERKSKSTGIEIRNLPKKTGETKKDLCSLIQNFGNSINVDMNQSCVKDIYRIRSKDASNPILVEFTTVIQKETVLENVKAFNKTKKIGEKLNTGHFLIQGPVKPVFISELLTTRAQRLFYLARSFQKQHNYAFCWSSHGIIYLRKDEKSPHMKIASETDIENLRKNSFLERS</sequence>
<proteinExistence type="predicted"/>
<dbReference type="OrthoDB" id="7477547at2759"/>
<dbReference type="InterPro" id="IPR057251">
    <property type="entry name" value="FP_C"/>
</dbReference>
<dbReference type="Pfam" id="PF25298">
    <property type="entry name" value="Baculo_FP_2nd"/>
    <property type="match status" value="1"/>
</dbReference>
<name>A0A8S4GBH2_PLUXY</name>
<dbReference type="EMBL" id="CAJHNJ030000475">
    <property type="protein sequence ID" value="CAG9137996.1"/>
    <property type="molecule type" value="Genomic_DNA"/>
</dbReference>
<gene>
    <name evidence="1" type="ORF">PLXY2_LOCUS16242</name>
</gene>
<protein>
    <submittedName>
        <fullName evidence="1">(diamondback moth) hypothetical protein</fullName>
    </submittedName>
</protein>
<organism evidence="1 2">
    <name type="scientific">Plutella xylostella</name>
    <name type="common">Diamondback moth</name>
    <name type="synonym">Plutella maculipennis</name>
    <dbReference type="NCBI Taxonomy" id="51655"/>
    <lineage>
        <taxon>Eukaryota</taxon>
        <taxon>Metazoa</taxon>
        <taxon>Ecdysozoa</taxon>
        <taxon>Arthropoda</taxon>
        <taxon>Hexapoda</taxon>
        <taxon>Insecta</taxon>
        <taxon>Pterygota</taxon>
        <taxon>Neoptera</taxon>
        <taxon>Endopterygota</taxon>
        <taxon>Lepidoptera</taxon>
        <taxon>Glossata</taxon>
        <taxon>Ditrysia</taxon>
        <taxon>Yponomeutoidea</taxon>
        <taxon>Plutellidae</taxon>
        <taxon>Plutella</taxon>
    </lineage>
</organism>